<evidence type="ECO:0000313" key="5">
    <source>
        <dbReference type="EMBL" id="MEQ3553417.1"/>
    </source>
</evidence>
<protein>
    <submittedName>
        <fullName evidence="5">Glycosyltransferase family 2 protein</fullName>
    </submittedName>
</protein>
<evidence type="ECO:0000313" key="6">
    <source>
        <dbReference type="Proteomes" id="UP001494902"/>
    </source>
</evidence>
<gene>
    <name evidence="5" type="ORF">WIS52_23345</name>
</gene>
<evidence type="ECO:0000256" key="1">
    <source>
        <dbReference type="ARBA" id="ARBA00004776"/>
    </source>
</evidence>
<accession>A0ABV1KII4</accession>
<dbReference type="RefSeq" id="WP_349300485.1">
    <property type="nucleotide sequence ID" value="NZ_JBEDNQ010000010.1"/>
</dbReference>
<dbReference type="Gene3D" id="3.90.550.10">
    <property type="entry name" value="Spore Coat Polysaccharide Biosynthesis Protein SpsA, Chain A"/>
    <property type="match status" value="1"/>
</dbReference>
<comment type="caution">
    <text evidence="5">The sequence shown here is derived from an EMBL/GenBank/DDBJ whole genome shotgun (WGS) entry which is preliminary data.</text>
</comment>
<dbReference type="PANTHER" id="PTHR43179">
    <property type="entry name" value="RHAMNOSYLTRANSFERASE WBBL"/>
    <property type="match status" value="1"/>
</dbReference>
<sequence>MRTRAAVVTVVRGRADHLARQRRLLAAGPPVTHVVVGMGAPPALDGDGPVTRSLTVPAPGPLPLAHARNAGAAAALDGGATLLVFLDVDCLPGPHLLGRYAGAAARMPDALLAGPVTYLPAGVLPERDLHDHTAPHPARPSPDDDVLLAEPRRELFWSLSFAITARAWTATGGFCEDYTGYGAEDTDFALASGLPLYWVGGAHAYHQHHPQARTDPARIAEIIGNARTFHRRWGWWPMTGWLRELADAGAIEFDPGRELLRLR</sequence>
<comment type="pathway">
    <text evidence="1">Cell wall biogenesis; cell wall polysaccharide biosynthesis.</text>
</comment>
<evidence type="ECO:0000256" key="2">
    <source>
        <dbReference type="ARBA" id="ARBA00006739"/>
    </source>
</evidence>
<evidence type="ECO:0000256" key="4">
    <source>
        <dbReference type="ARBA" id="ARBA00022679"/>
    </source>
</evidence>
<dbReference type="InterPro" id="IPR029044">
    <property type="entry name" value="Nucleotide-diphossugar_trans"/>
</dbReference>
<dbReference type="EMBL" id="JBEDNQ010000010">
    <property type="protein sequence ID" value="MEQ3553417.1"/>
    <property type="molecule type" value="Genomic_DNA"/>
</dbReference>
<keyword evidence="6" id="KW-1185">Reference proteome</keyword>
<keyword evidence="4" id="KW-0808">Transferase</keyword>
<name>A0ABV1KII4_9PSEU</name>
<keyword evidence="3" id="KW-0328">Glycosyltransferase</keyword>
<dbReference type="Proteomes" id="UP001494902">
    <property type="component" value="Unassembled WGS sequence"/>
</dbReference>
<proteinExistence type="inferred from homology"/>
<reference evidence="5 6" key="1">
    <citation type="submission" date="2024-03" db="EMBL/GenBank/DDBJ databases">
        <title>Draft genome sequence of Pseudonocardia nematodicida JCM 31783.</title>
        <authorList>
            <person name="Butdee W."/>
            <person name="Duangmal K."/>
        </authorList>
    </citation>
    <scope>NUCLEOTIDE SEQUENCE [LARGE SCALE GENOMIC DNA]</scope>
    <source>
        <strain evidence="5 6">JCM 31783</strain>
    </source>
</reference>
<dbReference type="SUPFAM" id="SSF53448">
    <property type="entry name" value="Nucleotide-diphospho-sugar transferases"/>
    <property type="match status" value="1"/>
</dbReference>
<dbReference type="PANTHER" id="PTHR43179:SF12">
    <property type="entry name" value="GALACTOFURANOSYLTRANSFERASE GLFT2"/>
    <property type="match status" value="1"/>
</dbReference>
<comment type="similarity">
    <text evidence="2">Belongs to the glycosyltransferase 2 family.</text>
</comment>
<organism evidence="5 6">
    <name type="scientific">Pseudonocardia nematodicida</name>
    <dbReference type="NCBI Taxonomy" id="1206997"/>
    <lineage>
        <taxon>Bacteria</taxon>
        <taxon>Bacillati</taxon>
        <taxon>Actinomycetota</taxon>
        <taxon>Actinomycetes</taxon>
        <taxon>Pseudonocardiales</taxon>
        <taxon>Pseudonocardiaceae</taxon>
        <taxon>Pseudonocardia</taxon>
    </lineage>
</organism>
<evidence type="ECO:0000256" key="3">
    <source>
        <dbReference type="ARBA" id="ARBA00022676"/>
    </source>
</evidence>